<dbReference type="InterPro" id="IPR044992">
    <property type="entry name" value="ChyE-like"/>
</dbReference>
<dbReference type="InterPro" id="IPR017926">
    <property type="entry name" value="GATASE"/>
</dbReference>
<reference evidence="2 3" key="1">
    <citation type="submission" date="2020-08" db="EMBL/GenBank/DDBJ databases">
        <title>Functional genomics of gut bacteria from endangered species of beetles.</title>
        <authorList>
            <person name="Carlos-Shanley C."/>
        </authorList>
    </citation>
    <scope>NUCLEOTIDE SEQUENCE [LARGE SCALE GENOMIC DNA]</scope>
    <source>
        <strain evidence="2 3">S00198</strain>
    </source>
</reference>
<evidence type="ECO:0000313" key="2">
    <source>
        <dbReference type="EMBL" id="MBB6559636.1"/>
    </source>
</evidence>
<keyword evidence="3" id="KW-1185">Reference proteome</keyword>
<dbReference type="PANTHER" id="PTHR42695">
    <property type="entry name" value="GLUTAMINE AMIDOTRANSFERASE YLR126C-RELATED"/>
    <property type="match status" value="1"/>
</dbReference>
<name>A0A7X0U8Z2_9BURK</name>
<dbReference type="PANTHER" id="PTHR42695:SF5">
    <property type="entry name" value="GLUTAMINE AMIDOTRANSFERASE YLR126C-RELATED"/>
    <property type="match status" value="1"/>
</dbReference>
<gene>
    <name evidence="2" type="ORF">HNP48_002303</name>
</gene>
<dbReference type="NCBIfam" id="NF006562">
    <property type="entry name" value="PRK09065.1"/>
    <property type="match status" value="1"/>
</dbReference>
<dbReference type="InterPro" id="IPR029062">
    <property type="entry name" value="Class_I_gatase-like"/>
</dbReference>
<organism evidence="2 3">
    <name type="scientific">Acidovorax soli</name>
    <dbReference type="NCBI Taxonomy" id="592050"/>
    <lineage>
        <taxon>Bacteria</taxon>
        <taxon>Pseudomonadati</taxon>
        <taxon>Pseudomonadota</taxon>
        <taxon>Betaproteobacteria</taxon>
        <taxon>Burkholderiales</taxon>
        <taxon>Comamonadaceae</taxon>
        <taxon>Acidovorax</taxon>
    </lineage>
</organism>
<feature type="domain" description="Glutamine amidotransferase" evidence="1">
    <location>
        <begin position="51"/>
        <end position="202"/>
    </location>
</feature>
<dbReference type="PRINTS" id="PR00096">
    <property type="entry name" value="GATASE"/>
</dbReference>
<dbReference type="EMBL" id="JACHLK010000003">
    <property type="protein sequence ID" value="MBB6559636.1"/>
    <property type="molecule type" value="Genomic_DNA"/>
</dbReference>
<dbReference type="Gene3D" id="3.40.50.880">
    <property type="match status" value="1"/>
</dbReference>
<proteinExistence type="predicted"/>
<protein>
    <submittedName>
        <fullName evidence="2">GMP synthase (Glutamine-hydrolyzing)</fullName>
        <ecNumber evidence="2">6.3.5.2</ecNumber>
    </submittedName>
</protein>
<dbReference type="EC" id="6.3.5.2" evidence="2"/>
<keyword evidence="2" id="KW-0436">Ligase</keyword>
<evidence type="ECO:0000313" key="3">
    <source>
        <dbReference type="Proteomes" id="UP000575083"/>
    </source>
</evidence>
<dbReference type="AlphaFoldDB" id="A0A7X0U8Z2"/>
<dbReference type="CDD" id="cd01741">
    <property type="entry name" value="GATase1_1"/>
    <property type="match status" value="1"/>
</dbReference>
<dbReference type="PROSITE" id="PS51273">
    <property type="entry name" value="GATASE_TYPE_1"/>
    <property type="match status" value="1"/>
</dbReference>
<accession>A0A7X0U8Z2</accession>
<comment type="caution">
    <text evidence="2">The sequence shown here is derived from an EMBL/GenBank/DDBJ whole genome shotgun (WGS) entry which is preliminary data.</text>
</comment>
<dbReference type="SUPFAM" id="SSF52317">
    <property type="entry name" value="Class I glutamine amidotransferase-like"/>
    <property type="match status" value="1"/>
</dbReference>
<sequence length="252" mass="26595">MTASPDPSPLRKPLLIVAAGKTFADIREAQGDFDDWIAAGLGDALPLLRIDAQHEAARLPDPSELSAVVVSGSHAMVSHREPWSEQLALWMRRCVEGQVPVLGICYGHQLLAHAFGGLVDNLPGGPEVGTHTVRLMAEAGQDALLAGLPGQFPAQLVHYQSVLRLPEGAVRLARSDMEPHQAFRVGGCGWGVQFHPEFSVDAMRGYLAHVNATRDAASQLDGTAASTPHAASLLGRFAALAGARELQSAAAA</sequence>
<dbReference type="GO" id="GO:0005829">
    <property type="term" value="C:cytosol"/>
    <property type="evidence" value="ECO:0007669"/>
    <property type="project" value="TreeGrafter"/>
</dbReference>
<dbReference type="Pfam" id="PF00117">
    <property type="entry name" value="GATase"/>
    <property type="match status" value="1"/>
</dbReference>
<dbReference type="GO" id="GO:0003922">
    <property type="term" value="F:GMP synthase (glutamine-hydrolyzing) activity"/>
    <property type="evidence" value="ECO:0007669"/>
    <property type="project" value="UniProtKB-EC"/>
</dbReference>
<dbReference type="RefSeq" id="WP_184857027.1">
    <property type="nucleotide sequence ID" value="NZ_JACHLK010000003.1"/>
</dbReference>
<evidence type="ECO:0000259" key="1">
    <source>
        <dbReference type="Pfam" id="PF00117"/>
    </source>
</evidence>
<dbReference type="Proteomes" id="UP000575083">
    <property type="component" value="Unassembled WGS sequence"/>
</dbReference>